<keyword evidence="3" id="KW-1185">Reference proteome</keyword>
<evidence type="ECO:0000313" key="2">
    <source>
        <dbReference type="EMBL" id="GMH82713.1"/>
    </source>
</evidence>
<dbReference type="OrthoDB" id="73875at2759"/>
<comment type="caution">
    <text evidence="2">The sequence shown here is derived from an EMBL/GenBank/DDBJ whole genome shotgun (WGS) entry which is preliminary data.</text>
</comment>
<gene>
    <name evidence="2" type="ORF">TrST_g3589</name>
</gene>
<reference evidence="3" key="1">
    <citation type="journal article" date="2023" name="Commun. Biol.">
        <title>Genome analysis of Parmales, the sister group of diatoms, reveals the evolutionary specialization of diatoms from phago-mixotrophs to photoautotrophs.</title>
        <authorList>
            <person name="Ban H."/>
            <person name="Sato S."/>
            <person name="Yoshikawa S."/>
            <person name="Yamada K."/>
            <person name="Nakamura Y."/>
            <person name="Ichinomiya M."/>
            <person name="Sato N."/>
            <person name="Blanc-Mathieu R."/>
            <person name="Endo H."/>
            <person name="Kuwata A."/>
            <person name="Ogata H."/>
        </authorList>
    </citation>
    <scope>NUCLEOTIDE SEQUENCE [LARGE SCALE GENOMIC DNA]</scope>
    <source>
        <strain evidence="3">NIES 3701</strain>
    </source>
</reference>
<proteinExistence type="predicted"/>
<dbReference type="GO" id="GO:0033925">
    <property type="term" value="F:mannosyl-glycoprotein endo-beta-N-acetylglucosaminidase activity"/>
    <property type="evidence" value="ECO:0007669"/>
    <property type="project" value="InterPro"/>
</dbReference>
<dbReference type="Proteomes" id="UP001165085">
    <property type="component" value="Unassembled WGS sequence"/>
</dbReference>
<protein>
    <recommendedName>
        <fullName evidence="1">Cytosolic endo-beta-N-acetylglucosaminidase TIM barrel domain-containing protein</fullName>
    </recommendedName>
</protein>
<dbReference type="AlphaFoldDB" id="A0A9W7EKS8"/>
<organism evidence="2 3">
    <name type="scientific">Triparma strigata</name>
    <dbReference type="NCBI Taxonomy" id="1606541"/>
    <lineage>
        <taxon>Eukaryota</taxon>
        <taxon>Sar</taxon>
        <taxon>Stramenopiles</taxon>
        <taxon>Ochrophyta</taxon>
        <taxon>Bolidophyceae</taxon>
        <taxon>Parmales</taxon>
        <taxon>Triparmaceae</taxon>
        <taxon>Triparma</taxon>
    </lineage>
</organism>
<dbReference type="EMBL" id="BRXY01000272">
    <property type="protein sequence ID" value="GMH82713.1"/>
    <property type="molecule type" value="Genomic_DNA"/>
</dbReference>
<dbReference type="GO" id="GO:0005737">
    <property type="term" value="C:cytoplasm"/>
    <property type="evidence" value="ECO:0007669"/>
    <property type="project" value="InterPro"/>
</dbReference>
<dbReference type="InterPro" id="IPR005201">
    <property type="entry name" value="TIM_ENGase"/>
</dbReference>
<sequence length="275" mass="31264">MTTNMISWWFDVVSNTTINAANFQAIKDHVGVFSRVHPCNENLLLDGNLTEWWGDSEFINSWNEPLQAFDSVKILPYLVDIDNSTMMHMVMENSTAFIKDAVAIAKEYSFDGWFIDYEDEYPPDSDPNSENFAAFLSELGDALHDEGMELTVCVAAWTPLLSNYKTLAGSSVDELQQMSTYAMSNPADYEPFITDYFSKVGDLDKAGVGIGVYYDGGEYEQEWDEDSARAFIQYVSKNGGTRLDIFRLLKDGAADWPKADWWWDVLEEFVHENSD</sequence>
<evidence type="ECO:0000313" key="3">
    <source>
        <dbReference type="Proteomes" id="UP001165085"/>
    </source>
</evidence>
<dbReference type="Pfam" id="PF03644">
    <property type="entry name" value="Glyco_hydro_85"/>
    <property type="match status" value="1"/>
</dbReference>
<name>A0A9W7EKS8_9STRA</name>
<feature type="domain" description="Cytosolic endo-beta-N-acetylglucosaminidase TIM barrel" evidence="1">
    <location>
        <begin position="88"/>
        <end position="148"/>
    </location>
</feature>
<dbReference type="InterPro" id="IPR017853">
    <property type="entry name" value="GH"/>
</dbReference>
<accession>A0A9W7EKS8</accession>
<dbReference type="Gene3D" id="3.20.20.80">
    <property type="entry name" value="Glycosidases"/>
    <property type="match status" value="1"/>
</dbReference>
<dbReference type="SUPFAM" id="SSF51445">
    <property type="entry name" value="(Trans)glycosidases"/>
    <property type="match status" value="1"/>
</dbReference>
<evidence type="ECO:0000259" key="1">
    <source>
        <dbReference type="Pfam" id="PF03644"/>
    </source>
</evidence>